<accession>A0A5M3WF28</accession>
<reference evidence="1 2" key="1">
    <citation type="submission" date="2019-10" db="EMBL/GenBank/DDBJ databases">
        <title>Whole genome shotgun sequence of Acrocarpospora macrocephala NBRC 16266.</title>
        <authorList>
            <person name="Ichikawa N."/>
            <person name="Kimura A."/>
            <person name="Kitahashi Y."/>
            <person name="Komaki H."/>
            <person name="Oguchi A."/>
        </authorList>
    </citation>
    <scope>NUCLEOTIDE SEQUENCE [LARGE SCALE GENOMIC DNA]</scope>
    <source>
        <strain evidence="1 2">NBRC 16266</strain>
    </source>
</reference>
<keyword evidence="2" id="KW-1185">Reference proteome</keyword>
<name>A0A5M3WF28_9ACTN</name>
<organism evidence="1 2">
    <name type="scientific">Acrocarpospora macrocephala</name>
    <dbReference type="NCBI Taxonomy" id="150177"/>
    <lineage>
        <taxon>Bacteria</taxon>
        <taxon>Bacillati</taxon>
        <taxon>Actinomycetota</taxon>
        <taxon>Actinomycetes</taxon>
        <taxon>Streptosporangiales</taxon>
        <taxon>Streptosporangiaceae</taxon>
        <taxon>Acrocarpospora</taxon>
    </lineage>
</organism>
<protein>
    <submittedName>
        <fullName evidence="1">Uncharacterized protein</fullName>
    </submittedName>
</protein>
<dbReference type="AlphaFoldDB" id="A0A5M3WF28"/>
<proteinExistence type="predicted"/>
<sequence>MPHNRTKIYHEFGFADFEQPSVDVHRRTATCRTVAVLFGPSPLVRAQVDLHGIVQSRGEYITKIAGIDKIGPQVVRRHNTGLLTEMITDLEARLAEPAAG</sequence>
<dbReference type="EMBL" id="BLAE01000006">
    <property type="protein sequence ID" value="GES07584.1"/>
    <property type="molecule type" value="Genomic_DNA"/>
</dbReference>
<evidence type="ECO:0000313" key="2">
    <source>
        <dbReference type="Proteomes" id="UP000331127"/>
    </source>
</evidence>
<dbReference type="Proteomes" id="UP000331127">
    <property type="component" value="Unassembled WGS sequence"/>
</dbReference>
<evidence type="ECO:0000313" key="1">
    <source>
        <dbReference type="EMBL" id="GES07584.1"/>
    </source>
</evidence>
<gene>
    <name evidence="1" type="ORF">Amac_011790</name>
</gene>
<comment type="caution">
    <text evidence="1">The sequence shown here is derived from an EMBL/GenBank/DDBJ whole genome shotgun (WGS) entry which is preliminary data.</text>
</comment>